<gene>
    <name evidence="8" type="ORF">ACFSF0_03785</name>
</gene>
<dbReference type="PROSITE" id="PS51900">
    <property type="entry name" value="CB"/>
    <property type="match status" value="1"/>
</dbReference>
<evidence type="ECO:0000256" key="5">
    <source>
        <dbReference type="PROSITE-ProRule" id="PRU01248"/>
    </source>
</evidence>
<evidence type="ECO:0000259" key="6">
    <source>
        <dbReference type="PROSITE" id="PS51898"/>
    </source>
</evidence>
<dbReference type="SUPFAM" id="SSF56349">
    <property type="entry name" value="DNA breaking-rejoining enzymes"/>
    <property type="match status" value="1"/>
</dbReference>
<reference evidence="9" key="1">
    <citation type="journal article" date="2019" name="Int. J. Syst. Evol. Microbiol.">
        <title>The Global Catalogue of Microorganisms (GCM) 10K type strain sequencing project: providing services to taxonomists for standard genome sequencing and annotation.</title>
        <authorList>
            <consortium name="The Broad Institute Genomics Platform"/>
            <consortium name="The Broad Institute Genome Sequencing Center for Infectious Disease"/>
            <person name="Wu L."/>
            <person name="Ma J."/>
        </authorList>
    </citation>
    <scope>NUCLEOTIDE SEQUENCE [LARGE SCALE GENOMIC DNA]</scope>
    <source>
        <strain evidence="9">LMG 29247</strain>
    </source>
</reference>
<dbReference type="InterPro" id="IPR044068">
    <property type="entry name" value="CB"/>
</dbReference>
<dbReference type="PANTHER" id="PTHR30629">
    <property type="entry name" value="PROPHAGE INTEGRASE"/>
    <property type="match status" value="1"/>
</dbReference>
<dbReference type="PROSITE" id="PS51898">
    <property type="entry name" value="TYR_RECOMBINASE"/>
    <property type="match status" value="1"/>
</dbReference>
<evidence type="ECO:0000313" key="9">
    <source>
        <dbReference type="Proteomes" id="UP001597304"/>
    </source>
</evidence>
<evidence type="ECO:0000313" key="8">
    <source>
        <dbReference type="EMBL" id="MFD1709712.1"/>
    </source>
</evidence>
<comment type="caution">
    <text evidence="8">The sequence shown here is derived from an EMBL/GenBank/DDBJ whole genome shotgun (WGS) entry which is preliminary data.</text>
</comment>
<organism evidence="8 9">
    <name type="scientific">Ottowia flava</name>
    <dbReference type="NCBI Taxonomy" id="2675430"/>
    <lineage>
        <taxon>Bacteria</taxon>
        <taxon>Pseudomonadati</taxon>
        <taxon>Pseudomonadota</taxon>
        <taxon>Betaproteobacteria</taxon>
        <taxon>Burkholderiales</taxon>
        <taxon>Comamonadaceae</taxon>
        <taxon>Ottowia</taxon>
    </lineage>
</organism>
<dbReference type="Gene3D" id="1.10.443.10">
    <property type="entry name" value="Intergrase catalytic core"/>
    <property type="match status" value="1"/>
</dbReference>
<keyword evidence="9" id="KW-1185">Reference proteome</keyword>
<feature type="domain" description="Tyr recombinase" evidence="6">
    <location>
        <begin position="162"/>
        <end position="345"/>
    </location>
</feature>
<dbReference type="InterPro" id="IPR010998">
    <property type="entry name" value="Integrase_recombinase_N"/>
</dbReference>
<proteinExistence type="inferred from homology"/>
<feature type="domain" description="Core-binding (CB)" evidence="7">
    <location>
        <begin position="61"/>
        <end position="144"/>
    </location>
</feature>
<dbReference type="InterPro" id="IPR013762">
    <property type="entry name" value="Integrase-like_cat_sf"/>
</dbReference>
<dbReference type="InterPro" id="IPR002104">
    <property type="entry name" value="Integrase_catalytic"/>
</dbReference>
<dbReference type="InterPro" id="IPR050808">
    <property type="entry name" value="Phage_Integrase"/>
</dbReference>
<evidence type="ECO:0000256" key="4">
    <source>
        <dbReference type="ARBA" id="ARBA00023172"/>
    </source>
</evidence>
<dbReference type="Pfam" id="PF00589">
    <property type="entry name" value="Phage_integrase"/>
    <property type="match status" value="1"/>
</dbReference>
<accession>A0ABW4KNM6</accession>
<keyword evidence="4" id="KW-0233">DNA recombination</keyword>
<dbReference type="PANTHER" id="PTHR30629:SF2">
    <property type="entry name" value="PROPHAGE INTEGRASE INTS-RELATED"/>
    <property type="match status" value="1"/>
</dbReference>
<name>A0ABW4KNM6_9BURK</name>
<dbReference type="InterPro" id="IPR011010">
    <property type="entry name" value="DNA_brk_join_enz"/>
</dbReference>
<sequence length="345" mass="39217">MGRKRERASGFGLLPRMEARPHANGQTVTYRYHPVGGKPINLGTDRHTAMQRVMDLLGTGSDAGTLTELWRTYRELPQWNELAPATQKDYDKSSKHLLRVMGAVPAGQIRPADIARYLRVERASAPVRANREVALLSNLLNVAVERGDIEVNPCRQVRRNKEVPRTEAPEPKELRRFLEWLDTQSPQRRMLGLMAEFASRAGSRRVEFLGLTLPQIDDEAGLIRLFRAKQHGGKRKAEAVMIDGGMQSLVERLKALPRPDTSLSVFTNRDGNPYTEEAFSTLWQRIMVKAEATGVIERRFTFHDLRAYYTTQHKEILGELPEIHANKATTARVYDRSKVSKRRAI</sequence>
<dbReference type="EMBL" id="JBHUEJ010000008">
    <property type="protein sequence ID" value="MFD1709712.1"/>
    <property type="molecule type" value="Genomic_DNA"/>
</dbReference>
<evidence type="ECO:0000256" key="1">
    <source>
        <dbReference type="ARBA" id="ARBA00008857"/>
    </source>
</evidence>
<keyword evidence="2" id="KW-0229">DNA integration</keyword>
<dbReference type="RefSeq" id="WP_147913398.1">
    <property type="nucleotide sequence ID" value="NZ_JBHUEJ010000008.1"/>
</dbReference>
<dbReference type="Gene3D" id="1.10.150.130">
    <property type="match status" value="1"/>
</dbReference>
<dbReference type="Proteomes" id="UP001597304">
    <property type="component" value="Unassembled WGS sequence"/>
</dbReference>
<evidence type="ECO:0000259" key="7">
    <source>
        <dbReference type="PROSITE" id="PS51900"/>
    </source>
</evidence>
<evidence type="ECO:0000256" key="3">
    <source>
        <dbReference type="ARBA" id="ARBA00023125"/>
    </source>
</evidence>
<keyword evidence="3 5" id="KW-0238">DNA-binding</keyword>
<evidence type="ECO:0000256" key="2">
    <source>
        <dbReference type="ARBA" id="ARBA00022908"/>
    </source>
</evidence>
<protein>
    <submittedName>
        <fullName evidence="8">Tyrosine-type recombinase/integrase</fullName>
    </submittedName>
</protein>
<comment type="similarity">
    <text evidence="1">Belongs to the 'phage' integrase family.</text>
</comment>